<organism evidence="2 3">
    <name type="scientific">Algimonas arctica</name>
    <dbReference type="NCBI Taxonomy" id="1479486"/>
    <lineage>
        <taxon>Bacteria</taxon>
        <taxon>Pseudomonadati</taxon>
        <taxon>Pseudomonadota</taxon>
        <taxon>Alphaproteobacteria</taxon>
        <taxon>Maricaulales</taxon>
        <taxon>Robiginitomaculaceae</taxon>
        <taxon>Algimonas</taxon>
    </lineage>
</organism>
<keyword evidence="1" id="KW-0812">Transmembrane</keyword>
<keyword evidence="3" id="KW-1185">Reference proteome</keyword>
<dbReference type="RefSeq" id="WP_189496119.1">
    <property type="nucleotide sequence ID" value="NZ_BMZH01000003.1"/>
</dbReference>
<dbReference type="EMBL" id="BMZH01000003">
    <property type="protein sequence ID" value="GHA89238.1"/>
    <property type="molecule type" value="Genomic_DNA"/>
</dbReference>
<dbReference type="AlphaFoldDB" id="A0A8J3CR89"/>
<dbReference type="Proteomes" id="UP000634004">
    <property type="component" value="Unassembled WGS sequence"/>
</dbReference>
<accession>A0A8J3CR89</accession>
<name>A0A8J3CR89_9PROT</name>
<reference evidence="2" key="1">
    <citation type="journal article" date="2014" name="Int. J. Syst. Evol. Microbiol.">
        <title>Complete genome sequence of Corynebacterium casei LMG S-19264T (=DSM 44701T), isolated from a smear-ripened cheese.</title>
        <authorList>
            <consortium name="US DOE Joint Genome Institute (JGI-PGF)"/>
            <person name="Walter F."/>
            <person name="Albersmeier A."/>
            <person name="Kalinowski J."/>
            <person name="Ruckert C."/>
        </authorList>
    </citation>
    <scope>NUCLEOTIDE SEQUENCE</scope>
    <source>
        <strain evidence="2">KCTC 32513</strain>
    </source>
</reference>
<keyword evidence="1" id="KW-1133">Transmembrane helix</keyword>
<feature type="transmembrane region" description="Helical" evidence="1">
    <location>
        <begin position="200"/>
        <end position="222"/>
    </location>
</feature>
<gene>
    <name evidence="2" type="ORF">GCM10009069_10380</name>
</gene>
<comment type="caution">
    <text evidence="2">The sequence shown here is derived from an EMBL/GenBank/DDBJ whole genome shotgun (WGS) entry which is preliminary data.</text>
</comment>
<evidence type="ECO:0000313" key="2">
    <source>
        <dbReference type="EMBL" id="GHA89238.1"/>
    </source>
</evidence>
<feature type="transmembrane region" description="Helical" evidence="1">
    <location>
        <begin position="155"/>
        <end position="180"/>
    </location>
</feature>
<sequence>MKKIDRSLTNIKFKLGYLRLSASQLIILFEKIGIEHEVSAENNDYEFENFQDMKANKELLVGRPKIQLRLPNPTDIHSSTIYIDLSGNCELRAYSLESHTQLAELEKLKERLSAFKTPFSFIGLLGWRDVILLLTSIAFFVWAVLTANRNNPANIVLITSYSVAILASFLFWASFFLNNFFRPITNKNIVGTWDRIKDNIYSHVVISTITAIVVLIAAWLGFKP</sequence>
<keyword evidence="1" id="KW-0472">Membrane</keyword>
<evidence type="ECO:0000256" key="1">
    <source>
        <dbReference type="SAM" id="Phobius"/>
    </source>
</evidence>
<reference evidence="2" key="2">
    <citation type="submission" date="2020-09" db="EMBL/GenBank/DDBJ databases">
        <authorList>
            <person name="Sun Q."/>
            <person name="Kim S."/>
        </authorList>
    </citation>
    <scope>NUCLEOTIDE SEQUENCE</scope>
    <source>
        <strain evidence="2">KCTC 32513</strain>
    </source>
</reference>
<protein>
    <submittedName>
        <fullName evidence="2">Uncharacterized protein</fullName>
    </submittedName>
</protein>
<evidence type="ECO:0000313" key="3">
    <source>
        <dbReference type="Proteomes" id="UP000634004"/>
    </source>
</evidence>
<proteinExistence type="predicted"/>
<feature type="transmembrane region" description="Helical" evidence="1">
    <location>
        <begin position="119"/>
        <end position="143"/>
    </location>
</feature>